<sequence length="328" mass="36250">MSRYRPGWGALPMRERCRLIVGLARELADDPPLCFLDWGVIGVAAGWREHEREGRVSRGRAPVLALMVRRKRPMASIAAARRIPPCWPVTLGQGRSRRRYQVPIDVCRLPRASAHGPRVALSNGSGREGAACVVLEDDVDWRWLLSCHHVIGDSSVDPGLVPRASLGITLRGRNGLHRLDPLRRFGLLRAGRRKCVDAALARIDPADPVGPADWSRYPHAVADTDAHWKDEARMLSPRGPIRLRFVRHHHDLTVHYLSGASAGIRELFEFHAVDAVPQGGDSGSAVLDGEGRWLGMHIAGDSRASFVLPAYVLLDPNALQARYYLSTS</sequence>
<comment type="caution">
    <text evidence="1">The sequence shown here is derived from an EMBL/GenBank/DDBJ whole genome shotgun (WGS) entry which is preliminary data.</text>
</comment>
<dbReference type="InterPro" id="IPR009003">
    <property type="entry name" value="Peptidase_S1_PA"/>
</dbReference>
<evidence type="ECO:0008006" key="3">
    <source>
        <dbReference type="Google" id="ProtNLM"/>
    </source>
</evidence>
<name>A0A091B9Q3_9GAMM</name>
<dbReference type="Proteomes" id="UP000029391">
    <property type="component" value="Unassembled WGS sequence"/>
</dbReference>
<accession>A0A091B9Q3</accession>
<proteinExistence type="predicted"/>
<dbReference type="AlphaFoldDB" id="A0A091B9Q3"/>
<keyword evidence="2" id="KW-1185">Reference proteome</keyword>
<reference evidence="1 2" key="1">
    <citation type="submission" date="2013-09" db="EMBL/GenBank/DDBJ databases">
        <title>Genome sequencing of Arenimonas composti.</title>
        <authorList>
            <person name="Chen F."/>
            <person name="Wang G."/>
        </authorList>
    </citation>
    <scope>NUCLEOTIDE SEQUENCE [LARGE SCALE GENOMIC DNA]</scope>
    <source>
        <strain evidence="1 2">TR7-09</strain>
    </source>
</reference>
<evidence type="ECO:0000313" key="2">
    <source>
        <dbReference type="Proteomes" id="UP000029391"/>
    </source>
</evidence>
<protein>
    <recommendedName>
        <fullName evidence="3">Peptidase S1 domain-containing protein</fullName>
    </recommendedName>
</protein>
<dbReference type="SUPFAM" id="SSF50494">
    <property type="entry name" value="Trypsin-like serine proteases"/>
    <property type="match status" value="1"/>
</dbReference>
<gene>
    <name evidence="1" type="ORF">P873_01360</name>
</gene>
<dbReference type="RefSeq" id="WP_026815960.1">
    <property type="nucleotide sequence ID" value="NZ_AUFF01000001.1"/>
</dbReference>
<evidence type="ECO:0000313" key="1">
    <source>
        <dbReference type="EMBL" id="KFN48232.1"/>
    </source>
</evidence>
<organism evidence="1 2">
    <name type="scientific">Arenimonas composti TR7-09 = DSM 18010</name>
    <dbReference type="NCBI Taxonomy" id="1121013"/>
    <lineage>
        <taxon>Bacteria</taxon>
        <taxon>Pseudomonadati</taxon>
        <taxon>Pseudomonadota</taxon>
        <taxon>Gammaproteobacteria</taxon>
        <taxon>Lysobacterales</taxon>
        <taxon>Lysobacteraceae</taxon>
        <taxon>Arenimonas</taxon>
    </lineage>
</organism>
<dbReference type="STRING" id="1121013.GCA_000426365_00433"/>
<dbReference type="EMBL" id="AWXU01000056">
    <property type="protein sequence ID" value="KFN48232.1"/>
    <property type="molecule type" value="Genomic_DNA"/>
</dbReference>